<feature type="transmembrane region" description="Helical" evidence="7">
    <location>
        <begin position="162"/>
        <end position="178"/>
    </location>
</feature>
<sequence length="572" mass="62861">MKDVWKVLSRIFGYYPVNYSVITLIRIFGYAGLGLLSGLAIKRFFDYAAASALTPGIVYEIAALLIVIPLIQALTYSIDLALSYGWTEIIRSYFRRNLFRFVLEKPGATPLPVSHGKLTNILRSDVGVPESLMWDIPYFLAYAVFSICGLVMLAAIDWTATAALFSPLLLTVAAMRWLKRRIAFHYDRQQLTSDRFLGMLSDMFRHHEAIRINNAVNAFMERLGAVGEERAEAGKRNAVFNTVLASVYDNIVNVGTALLLLTIGTKMRTGDFSVGSFTLFLYFLGYVSGTIRLLGTTAAGFRKTESALARIRELLGDDHVRKLTAGDSLYLKGELPACDEVPLRQDVLQRIEVRRFTCTYAGTASGIRDISFSMPRASFTVVTGPVGSGKTTLLRAVLGLLPASSGELLWNGRAVDSPARFFVPPVASYVPQVPALFGGTFRDNVLLGYPDEGRLDDALQVSVLEDDVRRFPDGADTLLGPNGAALSGGQRQRVAVARMAARQAQLWVLDDSSSALDAETEIRMWERIDALRRSAGITCLVVSAKPFVLQYADQVIALRNGRIDPASSRLLA</sequence>
<feature type="transmembrane region" description="Helical" evidence="7">
    <location>
        <begin position="139"/>
        <end position="156"/>
    </location>
</feature>
<proteinExistence type="predicted"/>
<dbReference type="GO" id="GO:0016887">
    <property type="term" value="F:ATP hydrolysis activity"/>
    <property type="evidence" value="ECO:0007669"/>
    <property type="project" value="InterPro"/>
</dbReference>
<evidence type="ECO:0000256" key="3">
    <source>
        <dbReference type="ARBA" id="ARBA00022741"/>
    </source>
</evidence>
<evidence type="ECO:0000313" key="10">
    <source>
        <dbReference type="EMBL" id="TNJ62914.1"/>
    </source>
</evidence>
<dbReference type="PANTHER" id="PTHR24221:SF423">
    <property type="entry name" value="ABC TRANSPORTER"/>
    <property type="match status" value="1"/>
</dbReference>
<evidence type="ECO:0000259" key="8">
    <source>
        <dbReference type="PROSITE" id="PS50893"/>
    </source>
</evidence>
<dbReference type="InterPro" id="IPR036640">
    <property type="entry name" value="ABC1_TM_sf"/>
</dbReference>
<evidence type="ECO:0000259" key="9">
    <source>
        <dbReference type="PROSITE" id="PS50929"/>
    </source>
</evidence>
<dbReference type="PROSITE" id="PS50929">
    <property type="entry name" value="ABC_TM1F"/>
    <property type="match status" value="1"/>
</dbReference>
<accession>A0A5C4T1L1</accession>
<evidence type="ECO:0000313" key="11">
    <source>
        <dbReference type="Proteomes" id="UP000307943"/>
    </source>
</evidence>
<dbReference type="InterPro" id="IPR027417">
    <property type="entry name" value="P-loop_NTPase"/>
</dbReference>
<dbReference type="InterPro" id="IPR017871">
    <property type="entry name" value="ABC_transporter-like_CS"/>
</dbReference>
<dbReference type="Gene3D" id="1.20.1560.10">
    <property type="entry name" value="ABC transporter type 1, transmembrane domain"/>
    <property type="match status" value="1"/>
</dbReference>
<dbReference type="EMBL" id="VDCQ01000051">
    <property type="protein sequence ID" value="TNJ62914.1"/>
    <property type="molecule type" value="Genomic_DNA"/>
</dbReference>
<evidence type="ECO:0000256" key="1">
    <source>
        <dbReference type="ARBA" id="ARBA00004651"/>
    </source>
</evidence>
<dbReference type="InterPro" id="IPR011527">
    <property type="entry name" value="ABC1_TM_dom"/>
</dbReference>
<feature type="domain" description="ABC transporter" evidence="8">
    <location>
        <begin position="348"/>
        <end position="570"/>
    </location>
</feature>
<feature type="domain" description="ABC transmembrane type-1" evidence="9">
    <location>
        <begin position="28"/>
        <end position="303"/>
    </location>
</feature>
<name>A0A5C4T1L1_9BACL</name>
<dbReference type="PANTHER" id="PTHR24221">
    <property type="entry name" value="ATP-BINDING CASSETTE SUB-FAMILY B"/>
    <property type="match status" value="1"/>
</dbReference>
<evidence type="ECO:0000256" key="7">
    <source>
        <dbReference type="SAM" id="Phobius"/>
    </source>
</evidence>
<evidence type="ECO:0000256" key="6">
    <source>
        <dbReference type="ARBA" id="ARBA00023136"/>
    </source>
</evidence>
<comment type="caution">
    <text evidence="10">The sequence shown here is derived from an EMBL/GenBank/DDBJ whole genome shotgun (WGS) entry which is preliminary data.</text>
</comment>
<dbReference type="RefSeq" id="WP_139605598.1">
    <property type="nucleotide sequence ID" value="NZ_VDCQ01000051.1"/>
</dbReference>
<protein>
    <submittedName>
        <fullName evidence="10">ABC transporter ATP-binding protein</fullName>
    </submittedName>
</protein>
<keyword evidence="11" id="KW-1185">Reference proteome</keyword>
<evidence type="ECO:0000256" key="5">
    <source>
        <dbReference type="ARBA" id="ARBA00022989"/>
    </source>
</evidence>
<dbReference type="OrthoDB" id="9770415at2"/>
<dbReference type="AlphaFoldDB" id="A0A5C4T1L1"/>
<dbReference type="SMART" id="SM00382">
    <property type="entry name" value="AAA"/>
    <property type="match status" value="1"/>
</dbReference>
<evidence type="ECO:0000256" key="4">
    <source>
        <dbReference type="ARBA" id="ARBA00022840"/>
    </source>
</evidence>
<feature type="transmembrane region" description="Helical" evidence="7">
    <location>
        <begin position="21"/>
        <end position="41"/>
    </location>
</feature>
<dbReference type="PROSITE" id="PS00211">
    <property type="entry name" value="ABC_TRANSPORTER_1"/>
    <property type="match status" value="1"/>
</dbReference>
<dbReference type="PROSITE" id="PS50893">
    <property type="entry name" value="ABC_TRANSPORTER_2"/>
    <property type="match status" value="1"/>
</dbReference>
<feature type="transmembrane region" description="Helical" evidence="7">
    <location>
        <begin position="272"/>
        <end position="294"/>
    </location>
</feature>
<dbReference type="Pfam" id="PF00664">
    <property type="entry name" value="ABC_membrane"/>
    <property type="match status" value="1"/>
</dbReference>
<organism evidence="10 11">
    <name type="scientific">Paenibacillus hemerocallicola</name>
    <dbReference type="NCBI Taxonomy" id="1172614"/>
    <lineage>
        <taxon>Bacteria</taxon>
        <taxon>Bacillati</taxon>
        <taxon>Bacillota</taxon>
        <taxon>Bacilli</taxon>
        <taxon>Bacillales</taxon>
        <taxon>Paenibacillaceae</taxon>
        <taxon>Paenibacillus</taxon>
    </lineage>
</organism>
<dbReference type="Pfam" id="PF00005">
    <property type="entry name" value="ABC_tran"/>
    <property type="match status" value="1"/>
</dbReference>
<dbReference type="InterPro" id="IPR039421">
    <property type="entry name" value="Type_1_exporter"/>
</dbReference>
<keyword evidence="2 7" id="KW-0812">Transmembrane</keyword>
<dbReference type="InterPro" id="IPR003439">
    <property type="entry name" value="ABC_transporter-like_ATP-bd"/>
</dbReference>
<dbReference type="GO" id="GO:0005524">
    <property type="term" value="F:ATP binding"/>
    <property type="evidence" value="ECO:0007669"/>
    <property type="project" value="UniProtKB-KW"/>
</dbReference>
<dbReference type="Gene3D" id="3.40.50.300">
    <property type="entry name" value="P-loop containing nucleotide triphosphate hydrolases"/>
    <property type="match status" value="1"/>
</dbReference>
<keyword evidence="3" id="KW-0547">Nucleotide-binding</keyword>
<dbReference type="InterPro" id="IPR003593">
    <property type="entry name" value="AAA+_ATPase"/>
</dbReference>
<gene>
    <name evidence="10" type="ORF">FE784_28220</name>
</gene>
<dbReference type="GO" id="GO:0005886">
    <property type="term" value="C:plasma membrane"/>
    <property type="evidence" value="ECO:0007669"/>
    <property type="project" value="UniProtKB-SubCell"/>
</dbReference>
<comment type="subcellular location">
    <subcellularLocation>
        <location evidence="1">Cell membrane</location>
        <topology evidence="1">Multi-pass membrane protein</topology>
    </subcellularLocation>
</comment>
<dbReference type="SUPFAM" id="SSF52540">
    <property type="entry name" value="P-loop containing nucleoside triphosphate hydrolases"/>
    <property type="match status" value="1"/>
</dbReference>
<dbReference type="GO" id="GO:0140359">
    <property type="term" value="F:ABC-type transporter activity"/>
    <property type="evidence" value="ECO:0007669"/>
    <property type="project" value="InterPro"/>
</dbReference>
<keyword evidence="5 7" id="KW-1133">Transmembrane helix</keyword>
<dbReference type="SUPFAM" id="SSF90123">
    <property type="entry name" value="ABC transporter transmembrane region"/>
    <property type="match status" value="1"/>
</dbReference>
<reference evidence="10 11" key="1">
    <citation type="submission" date="2019-05" db="EMBL/GenBank/DDBJ databases">
        <title>We sequenced the genome of Paenibacillus hemerocallicola KCTC 33185 for further insight into its adaptation and study the phylogeny of Paenibacillus.</title>
        <authorList>
            <person name="Narsing Rao M.P."/>
        </authorList>
    </citation>
    <scope>NUCLEOTIDE SEQUENCE [LARGE SCALE GENOMIC DNA]</scope>
    <source>
        <strain evidence="10 11">KCTC 33185</strain>
    </source>
</reference>
<keyword evidence="4 10" id="KW-0067">ATP-binding</keyword>
<keyword evidence="6 7" id="KW-0472">Membrane</keyword>
<evidence type="ECO:0000256" key="2">
    <source>
        <dbReference type="ARBA" id="ARBA00022692"/>
    </source>
</evidence>
<dbReference type="Proteomes" id="UP000307943">
    <property type="component" value="Unassembled WGS sequence"/>
</dbReference>